<evidence type="ECO:0000256" key="5">
    <source>
        <dbReference type="ARBA" id="ARBA00022989"/>
    </source>
</evidence>
<evidence type="ECO:0000256" key="4">
    <source>
        <dbReference type="ARBA" id="ARBA00022692"/>
    </source>
</evidence>
<dbReference type="RefSeq" id="WP_003977766.1">
    <property type="nucleotide sequence ID" value="NZ_CM001889.1"/>
</dbReference>
<dbReference type="EC" id="3.6.3.17" evidence="10"/>
<feature type="transmembrane region" description="Helical" evidence="7">
    <location>
        <begin position="30"/>
        <end position="53"/>
    </location>
</feature>
<organism evidence="10 11">
    <name type="scientific">Streptomyces lividans 1326</name>
    <dbReference type="NCBI Taxonomy" id="1200984"/>
    <lineage>
        <taxon>Bacteria</taxon>
        <taxon>Bacillati</taxon>
        <taxon>Actinomycetota</taxon>
        <taxon>Actinomycetes</taxon>
        <taxon>Kitasatosporales</taxon>
        <taxon>Streptomycetaceae</taxon>
        <taxon>Streptomyces</taxon>
    </lineage>
</organism>
<comment type="similarity">
    <text evidence="7">Belongs to the binding-protein-dependent transport system permease family.</text>
</comment>
<gene>
    <name evidence="10" type="ORF">SLI_1337</name>
</gene>
<feature type="region of interest" description="Disordered" evidence="8">
    <location>
        <begin position="1"/>
        <end position="24"/>
    </location>
</feature>
<reference evidence="11" key="1">
    <citation type="journal article" date="2013" name="Genome Biol. Evol.">
        <title>The genome sequence of Streptomyces lividans 66 reveals a novel tRNA-dependent peptide biosynthetic system within a metal-related genomic island.</title>
        <authorList>
            <person name="Cruz-Morales P."/>
            <person name="Vijgenboom E."/>
            <person name="Iruegas-Bocardo F."/>
            <person name="Girard G."/>
            <person name="Yanez-Guerra L.A."/>
            <person name="Ramos-Aboites H.E."/>
            <person name="Pernodet J.L."/>
            <person name="Anne J."/>
            <person name="van Wezel G.P."/>
            <person name="Barona-Gomez F."/>
        </authorList>
    </citation>
    <scope>NUCLEOTIDE SEQUENCE [LARGE SCALE GENOMIC DNA]</scope>
    <source>
        <strain evidence="11">1326</strain>
    </source>
</reference>
<dbReference type="Gene3D" id="1.10.3720.10">
    <property type="entry name" value="MetI-like"/>
    <property type="match status" value="1"/>
</dbReference>
<dbReference type="CDD" id="cd06261">
    <property type="entry name" value="TM_PBP2"/>
    <property type="match status" value="1"/>
</dbReference>
<evidence type="ECO:0000256" key="6">
    <source>
        <dbReference type="ARBA" id="ARBA00023136"/>
    </source>
</evidence>
<feature type="domain" description="ABC transmembrane type-1" evidence="9">
    <location>
        <begin position="90"/>
        <end position="302"/>
    </location>
</feature>
<keyword evidence="6 7" id="KW-0472">Membrane</keyword>
<dbReference type="SUPFAM" id="SSF161098">
    <property type="entry name" value="MetI-like"/>
    <property type="match status" value="1"/>
</dbReference>
<name>A0A7U9DLA9_STRLI</name>
<dbReference type="Pfam" id="PF00528">
    <property type="entry name" value="BPD_transp_1"/>
    <property type="match status" value="1"/>
</dbReference>
<sequence length="311" mass="34174">MTSGTLTPPRKERAAPDAPRPARRSRRKPFLAPYLFVAPFYVVFAAFGLYPLVFALQLSFTDWKGAGEANFIGLENYTYLLTSEEFWSSLGNSAVMWLLIVPLQIVGGLAAAVLLANAKLRLRGMFRVAFIAPFVTPLVAMAQVWIVAFDTDYGLVNHLFNFVGLPDVDWLQSTVWAKPTLALLFLWKTTGFAIIILLAGLQAVPGDVYEAAALDGASRKRQFWSLTLPLVRRSIAFLVVVQTLAVFQMFAEPFVVTQGGPYGSTTTGGLYLYNHILASDLGTGAANSFLLVLLVFALSLLSVRLLRSRDE</sequence>
<dbReference type="GO" id="GO:0055085">
    <property type="term" value="P:transmembrane transport"/>
    <property type="evidence" value="ECO:0007669"/>
    <property type="project" value="InterPro"/>
</dbReference>
<dbReference type="EMBL" id="CM001889">
    <property type="protein sequence ID" value="EOY46054.1"/>
    <property type="molecule type" value="Genomic_DNA"/>
</dbReference>
<dbReference type="InterPro" id="IPR035906">
    <property type="entry name" value="MetI-like_sf"/>
</dbReference>
<evidence type="ECO:0000256" key="3">
    <source>
        <dbReference type="ARBA" id="ARBA00022475"/>
    </source>
</evidence>
<feature type="transmembrane region" description="Helical" evidence="7">
    <location>
        <begin position="128"/>
        <end position="148"/>
    </location>
</feature>
<dbReference type="GeneID" id="91387971"/>
<dbReference type="GO" id="GO:0005886">
    <property type="term" value="C:plasma membrane"/>
    <property type="evidence" value="ECO:0007669"/>
    <property type="project" value="UniProtKB-SubCell"/>
</dbReference>
<feature type="transmembrane region" description="Helical" evidence="7">
    <location>
        <begin position="285"/>
        <end position="306"/>
    </location>
</feature>
<evidence type="ECO:0000313" key="10">
    <source>
        <dbReference type="EMBL" id="EOY46054.1"/>
    </source>
</evidence>
<keyword evidence="10" id="KW-0378">Hydrolase</keyword>
<dbReference type="InterPro" id="IPR050809">
    <property type="entry name" value="UgpAE/MalFG_permease"/>
</dbReference>
<keyword evidence="4 7" id="KW-0812">Transmembrane</keyword>
<evidence type="ECO:0000313" key="11">
    <source>
        <dbReference type="Proteomes" id="UP000014062"/>
    </source>
</evidence>
<evidence type="ECO:0000256" key="7">
    <source>
        <dbReference type="RuleBase" id="RU363032"/>
    </source>
</evidence>
<evidence type="ECO:0000259" key="9">
    <source>
        <dbReference type="PROSITE" id="PS50928"/>
    </source>
</evidence>
<feature type="transmembrane region" description="Helical" evidence="7">
    <location>
        <begin position="185"/>
        <end position="209"/>
    </location>
</feature>
<evidence type="ECO:0000256" key="8">
    <source>
        <dbReference type="SAM" id="MobiDB-lite"/>
    </source>
</evidence>
<accession>A0A7U9DLA9</accession>
<comment type="subcellular location">
    <subcellularLocation>
        <location evidence="1 7">Cell membrane</location>
        <topology evidence="1 7">Multi-pass membrane protein</topology>
    </subcellularLocation>
</comment>
<keyword evidence="3" id="KW-1003">Cell membrane</keyword>
<dbReference type="PROSITE" id="PS50928">
    <property type="entry name" value="ABC_TM1"/>
    <property type="match status" value="1"/>
</dbReference>
<protein>
    <submittedName>
        <fullName evidence="10">L-arabinose transport system permease protein araP</fullName>
        <ecNumber evidence="10">3.6.3.17</ecNumber>
    </submittedName>
</protein>
<dbReference type="InterPro" id="IPR000515">
    <property type="entry name" value="MetI-like"/>
</dbReference>
<feature type="transmembrane region" description="Helical" evidence="7">
    <location>
        <begin position="230"/>
        <end position="251"/>
    </location>
</feature>
<dbReference type="GO" id="GO:0016787">
    <property type="term" value="F:hydrolase activity"/>
    <property type="evidence" value="ECO:0007669"/>
    <property type="project" value="UniProtKB-KW"/>
</dbReference>
<evidence type="ECO:0000256" key="2">
    <source>
        <dbReference type="ARBA" id="ARBA00022448"/>
    </source>
</evidence>
<dbReference type="PANTHER" id="PTHR43227">
    <property type="entry name" value="BLL4140 PROTEIN"/>
    <property type="match status" value="1"/>
</dbReference>
<keyword evidence="2 7" id="KW-0813">Transport</keyword>
<keyword evidence="5 7" id="KW-1133">Transmembrane helix</keyword>
<evidence type="ECO:0000256" key="1">
    <source>
        <dbReference type="ARBA" id="ARBA00004651"/>
    </source>
</evidence>
<dbReference type="AlphaFoldDB" id="A0A7U9DLA9"/>
<dbReference type="Proteomes" id="UP000014062">
    <property type="component" value="Chromosome"/>
</dbReference>
<proteinExistence type="inferred from homology"/>
<feature type="transmembrane region" description="Helical" evidence="7">
    <location>
        <begin position="94"/>
        <end position="116"/>
    </location>
</feature>
<dbReference type="PANTHER" id="PTHR43227:SF8">
    <property type="entry name" value="DIACETYLCHITOBIOSE UPTAKE SYSTEM PERMEASE PROTEIN DASB"/>
    <property type="match status" value="1"/>
</dbReference>